<dbReference type="Proteomes" id="UP001194714">
    <property type="component" value="Unassembled WGS sequence"/>
</dbReference>
<feature type="region of interest" description="Disordered" evidence="1">
    <location>
        <begin position="37"/>
        <end position="58"/>
    </location>
</feature>
<gene>
    <name evidence="2" type="ORF">NEPTK9_000828</name>
</gene>
<organism evidence="2 3">
    <name type="scientific">Candidatus Neptunichlamydia vexilliferae</name>
    <dbReference type="NCBI Taxonomy" id="1651774"/>
    <lineage>
        <taxon>Bacteria</taxon>
        <taxon>Pseudomonadati</taxon>
        <taxon>Chlamydiota</taxon>
        <taxon>Chlamydiia</taxon>
        <taxon>Parachlamydiales</taxon>
        <taxon>Simkaniaceae</taxon>
        <taxon>Candidatus Neptunichlamydia</taxon>
    </lineage>
</organism>
<evidence type="ECO:0000313" key="3">
    <source>
        <dbReference type="Proteomes" id="UP001194714"/>
    </source>
</evidence>
<keyword evidence="3" id="KW-1185">Reference proteome</keyword>
<evidence type="ECO:0000256" key="1">
    <source>
        <dbReference type="SAM" id="MobiDB-lite"/>
    </source>
</evidence>
<protein>
    <submittedName>
        <fullName evidence="2">Uncharacterized protein</fullName>
    </submittedName>
</protein>
<sequence>MDTCLNFSFSPDPEMQNAPYFHPSMWSFCLLESEKKSKIPSGTPRSHSQIGVNEVRNK</sequence>
<evidence type="ECO:0000313" key="2">
    <source>
        <dbReference type="EMBL" id="MBF5059318.1"/>
    </source>
</evidence>
<comment type="caution">
    <text evidence="2">The sequence shown here is derived from an EMBL/GenBank/DDBJ whole genome shotgun (WGS) entry which is preliminary data.</text>
</comment>
<reference evidence="2 3" key="1">
    <citation type="submission" date="2020-01" db="EMBL/GenBank/DDBJ databases">
        <title>Draft genome sequence of Cand. Neptunochlamydia vexilliferae K9.</title>
        <authorList>
            <person name="Schulz F."/>
            <person name="Koestlbacher S."/>
            <person name="Wascher F."/>
            <person name="Pizzetti I."/>
            <person name="Horn M."/>
        </authorList>
    </citation>
    <scope>NUCLEOTIDE SEQUENCE [LARGE SCALE GENOMIC DNA]</scope>
    <source>
        <strain evidence="2 3">K9</strain>
    </source>
</reference>
<proteinExistence type="predicted"/>
<dbReference type="EMBL" id="JAAEJV010000017">
    <property type="protein sequence ID" value="MBF5059318.1"/>
    <property type="molecule type" value="Genomic_DNA"/>
</dbReference>
<accession>A0ABS0AYW7</accession>
<name>A0ABS0AYW7_9BACT</name>